<feature type="domain" description="SCP2" evidence="1">
    <location>
        <begin position="2"/>
        <end position="82"/>
    </location>
</feature>
<dbReference type="KEGG" id="ntt:TAO_0640"/>
<organism evidence="2 3">
    <name type="scientific">Candidatus Nitrosoglobus terrae</name>
    <dbReference type="NCBI Taxonomy" id="1630141"/>
    <lineage>
        <taxon>Bacteria</taxon>
        <taxon>Pseudomonadati</taxon>
        <taxon>Pseudomonadota</taxon>
        <taxon>Gammaproteobacteria</taxon>
        <taxon>Chromatiales</taxon>
        <taxon>Chromatiaceae</taxon>
        <taxon>Candidatus Nitrosoglobus</taxon>
    </lineage>
</organism>
<dbReference type="InterPro" id="IPR003033">
    <property type="entry name" value="SCP2_sterol-bd_dom"/>
</dbReference>
<evidence type="ECO:0000259" key="1">
    <source>
        <dbReference type="Pfam" id="PF02036"/>
    </source>
</evidence>
<accession>A0A1Q2SLK6</accession>
<name>A0A1Q2SLK6_9GAMM</name>
<dbReference type="SUPFAM" id="SSF55718">
    <property type="entry name" value="SCP-like"/>
    <property type="match status" value="1"/>
</dbReference>
<proteinExistence type="predicted"/>
<dbReference type="Pfam" id="PF02036">
    <property type="entry name" value="SCP2"/>
    <property type="match status" value="1"/>
</dbReference>
<dbReference type="InterPro" id="IPR036527">
    <property type="entry name" value="SCP2_sterol-bd_dom_sf"/>
</dbReference>
<dbReference type="AlphaFoldDB" id="A0A1Q2SLK6"/>
<dbReference type="Proteomes" id="UP000243679">
    <property type="component" value="Chromosome"/>
</dbReference>
<dbReference type="InterPro" id="IPR038989">
    <property type="entry name" value="UbiJ"/>
</dbReference>
<dbReference type="GO" id="GO:0006744">
    <property type="term" value="P:ubiquinone biosynthetic process"/>
    <property type="evidence" value="ECO:0007669"/>
    <property type="project" value="InterPro"/>
</dbReference>
<dbReference type="EMBL" id="AP014836">
    <property type="protein sequence ID" value="BAW80010.1"/>
    <property type="molecule type" value="Genomic_DNA"/>
</dbReference>
<dbReference type="PANTHER" id="PTHR38693:SF1">
    <property type="entry name" value="UBIQUINONE BIOSYNTHESIS ACCESSORY FACTOR UBIJ"/>
    <property type="match status" value="1"/>
</dbReference>
<gene>
    <name evidence="2" type="ORF">TAO_0640</name>
</gene>
<evidence type="ECO:0000313" key="3">
    <source>
        <dbReference type="Proteomes" id="UP000243679"/>
    </source>
</evidence>
<evidence type="ECO:0000313" key="2">
    <source>
        <dbReference type="EMBL" id="BAW80010.1"/>
    </source>
</evidence>
<protein>
    <submittedName>
        <fullName evidence="2">Sterol-binding domain-containing protein</fullName>
    </submittedName>
</protein>
<keyword evidence="3" id="KW-1185">Reference proteome</keyword>
<reference evidence="2 3" key="1">
    <citation type="journal article" date="2017" name="ISME J.">
        <title>An acid-tolerant ammonia-oxidizing ?-proteobacterium from soil.</title>
        <authorList>
            <person name="Hayatsu M."/>
            <person name="Tago K."/>
            <person name="Uchiyama I."/>
            <person name="Toyoda A."/>
            <person name="Wang Y."/>
            <person name="Shimomura Y."/>
            <person name="Okubo T."/>
            <person name="Kurisu F."/>
            <person name="Hirono Y."/>
            <person name="Nonaka K."/>
            <person name="Akiyama H."/>
            <person name="Itoh T."/>
            <person name="Takami H."/>
        </authorList>
    </citation>
    <scope>NUCLEOTIDE SEQUENCE [LARGE SCALE GENOMIC DNA]</scope>
    <source>
        <strain evidence="2 3">TAO100</strain>
    </source>
</reference>
<sequence>MSGKCIAIELQGLELKIFIKLNPNAITLSTTSHVPPVVTLSGTPLDLLKIATARSDSPNIFPTSGIQIHGDIELSQQIKVLIQELNLDWEELLSRYISDIPAHQLGNSVRSFKAWSQHTIKALGQSLTEYLHEEIKLLPDHGEVTGFLNTVDYLRADLDRIEVRIQRLRQQS</sequence>
<dbReference type="PANTHER" id="PTHR38693">
    <property type="entry name" value="UBIQUINONE BIOSYNTHESIS PROTEIN UBIJ"/>
    <property type="match status" value="1"/>
</dbReference>